<organism evidence="2 3">
    <name type="scientific">Neurospora tetraspora</name>
    <dbReference type="NCBI Taxonomy" id="94610"/>
    <lineage>
        <taxon>Eukaryota</taxon>
        <taxon>Fungi</taxon>
        <taxon>Dikarya</taxon>
        <taxon>Ascomycota</taxon>
        <taxon>Pezizomycotina</taxon>
        <taxon>Sordariomycetes</taxon>
        <taxon>Sordariomycetidae</taxon>
        <taxon>Sordariales</taxon>
        <taxon>Sordariaceae</taxon>
        <taxon>Neurospora</taxon>
    </lineage>
</organism>
<dbReference type="EMBL" id="JAUEPP010000005">
    <property type="protein sequence ID" value="KAK3343146.1"/>
    <property type="molecule type" value="Genomic_DNA"/>
</dbReference>
<evidence type="ECO:0000256" key="1">
    <source>
        <dbReference type="SAM" id="MobiDB-lite"/>
    </source>
</evidence>
<dbReference type="AlphaFoldDB" id="A0AAE0JDG4"/>
<dbReference type="RefSeq" id="XP_062680939.1">
    <property type="nucleotide sequence ID" value="XM_062825656.1"/>
</dbReference>
<accession>A0AAE0JDG4</accession>
<protein>
    <submittedName>
        <fullName evidence="2">Uncharacterized protein</fullName>
    </submittedName>
</protein>
<name>A0AAE0JDG4_9PEZI</name>
<reference evidence="2" key="2">
    <citation type="submission" date="2023-06" db="EMBL/GenBank/DDBJ databases">
        <authorList>
            <consortium name="Lawrence Berkeley National Laboratory"/>
            <person name="Haridas S."/>
            <person name="Hensen N."/>
            <person name="Bonometti L."/>
            <person name="Westerberg I."/>
            <person name="Brannstrom I.O."/>
            <person name="Guillou S."/>
            <person name="Cros-Aarteil S."/>
            <person name="Calhoun S."/>
            <person name="Kuo A."/>
            <person name="Mondo S."/>
            <person name="Pangilinan J."/>
            <person name="Riley R."/>
            <person name="Labutti K."/>
            <person name="Andreopoulos B."/>
            <person name="Lipzen A."/>
            <person name="Chen C."/>
            <person name="Yanf M."/>
            <person name="Daum C."/>
            <person name="Ng V."/>
            <person name="Clum A."/>
            <person name="Steindorff A."/>
            <person name="Ohm R."/>
            <person name="Martin F."/>
            <person name="Silar P."/>
            <person name="Natvig D."/>
            <person name="Lalanne C."/>
            <person name="Gautier V."/>
            <person name="Ament-Velasquez S.L."/>
            <person name="Kruys A."/>
            <person name="Hutchinson M.I."/>
            <person name="Powell A.J."/>
            <person name="Barry K."/>
            <person name="Miller A.N."/>
            <person name="Grigoriev I.V."/>
            <person name="Debuchy R."/>
            <person name="Gladieux P."/>
            <person name="Thoren M.H."/>
            <person name="Johannesson H."/>
        </authorList>
    </citation>
    <scope>NUCLEOTIDE SEQUENCE</scope>
    <source>
        <strain evidence="2">CBS 560.94</strain>
    </source>
</reference>
<feature type="region of interest" description="Disordered" evidence="1">
    <location>
        <begin position="1"/>
        <end position="28"/>
    </location>
</feature>
<feature type="compositionally biased region" description="Basic and acidic residues" evidence="1">
    <location>
        <begin position="19"/>
        <end position="28"/>
    </location>
</feature>
<dbReference type="GeneID" id="87862810"/>
<sequence length="119" mass="13206">MSTQGGQEPSAGRKAPAKARVDKSARTRSDSYYRVSLASVTVERASSSACCLLTSAWSSLFLVLYSARTRSTSCSNAVFSSEMADMSFLSYVWLCRTRSNSVFAFVNCWWSVARSRWQV</sequence>
<comment type="caution">
    <text evidence="2">The sequence shown here is derived from an EMBL/GenBank/DDBJ whole genome shotgun (WGS) entry which is preliminary data.</text>
</comment>
<gene>
    <name evidence="2" type="ORF">B0H65DRAFT_443901</name>
</gene>
<evidence type="ECO:0000313" key="2">
    <source>
        <dbReference type="EMBL" id="KAK3343146.1"/>
    </source>
</evidence>
<proteinExistence type="predicted"/>
<keyword evidence="3" id="KW-1185">Reference proteome</keyword>
<evidence type="ECO:0000313" key="3">
    <source>
        <dbReference type="Proteomes" id="UP001278500"/>
    </source>
</evidence>
<dbReference type="Proteomes" id="UP001278500">
    <property type="component" value="Unassembled WGS sequence"/>
</dbReference>
<reference evidence="2" key="1">
    <citation type="journal article" date="2023" name="Mol. Phylogenet. Evol.">
        <title>Genome-scale phylogeny and comparative genomics of the fungal order Sordariales.</title>
        <authorList>
            <person name="Hensen N."/>
            <person name="Bonometti L."/>
            <person name="Westerberg I."/>
            <person name="Brannstrom I.O."/>
            <person name="Guillou S."/>
            <person name="Cros-Aarteil S."/>
            <person name="Calhoun S."/>
            <person name="Haridas S."/>
            <person name="Kuo A."/>
            <person name="Mondo S."/>
            <person name="Pangilinan J."/>
            <person name="Riley R."/>
            <person name="LaButti K."/>
            <person name="Andreopoulos B."/>
            <person name="Lipzen A."/>
            <person name="Chen C."/>
            <person name="Yan M."/>
            <person name="Daum C."/>
            <person name="Ng V."/>
            <person name="Clum A."/>
            <person name="Steindorff A."/>
            <person name="Ohm R.A."/>
            <person name="Martin F."/>
            <person name="Silar P."/>
            <person name="Natvig D.O."/>
            <person name="Lalanne C."/>
            <person name="Gautier V."/>
            <person name="Ament-Velasquez S.L."/>
            <person name="Kruys A."/>
            <person name="Hutchinson M.I."/>
            <person name="Powell A.J."/>
            <person name="Barry K."/>
            <person name="Miller A.N."/>
            <person name="Grigoriev I.V."/>
            <person name="Debuchy R."/>
            <person name="Gladieux P."/>
            <person name="Hiltunen Thoren M."/>
            <person name="Johannesson H."/>
        </authorList>
    </citation>
    <scope>NUCLEOTIDE SEQUENCE</scope>
    <source>
        <strain evidence="2">CBS 560.94</strain>
    </source>
</reference>